<protein>
    <submittedName>
        <fullName evidence="2">Uncharacterized protein</fullName>
    </submittedName>
</protein>
<organism evidence="2 3">
    <name type="scientific">Cyphomyrmex costatus</name>
    <dbReference type="NCBI Taxonomy" id="456900"/>
    <lineage>
        <taxon>Eukaryota</taxon>
        <taxon>Metazoa</taxon>
        <taxon>Ecdysozoa</taxon>
        <taxon>Arthropoda</taxon>
        <taxon>Hexapoda</taxon>
        <taxon>Insecta</taxon>
        <taxon>Pterygota</taxon>
        <taxon>Neoptera</taxon>
        <taxon>Endopterygota</taxon>
        <taxon>Hymenoptera</taxon>
        <taxon>Apocrita</taxon>
        <taxon>Aculeata</taxon>
        <taxon>Formicoidea</taxon>
        <taxon>Formicidae</taxon>
        <taxon>Myrmicinae</taxon>
        <taxon>Cyphomyrmex</taxon>
    </lineage>
</organism>
<reference evidence="2 3" key="1">
    <citation type="submission" date="2016-03" db="EMBL/GenBank/DDBJ databases">
        <title>Cyphomyrmex costatus WGS genome.</title>
        <authorList>
            <person name="Nygaard S."/>
            <person name="Hu H."/>
            <person name="Boomsma J."/>
            <person name="Zhang G."/>
        </authorList>
    </citation>
    <scope>NUCLEOTIDE SEQUENCE [LARGE SCALE GENOMIC DNA]</scope>
    <source>
        <strain evidence="2">MS0001</strain>
        <tissue evidence="2">Whole body</tissue>
    </source>
</reference>
<gene>
    <name evidence="2" type="ORF">ALC62_03915</name>
</gene>
<proteinExistence type="predicted"/>
<evidence type="ECO:0000313" key="3">
    <source>
        <dbReference type="Proteomes" id="UP000078542"/>
    </source>
</evidence>
<feature type="region of interest" description="Disordered" evidence="1">
    <location>
        <begin position="45"/>
        <end position="74"/>
    </location>
</feature>
<sequence>MPRRGGASGRILRDPDGRSSARRSVSTISFINFAQSLRLSGISIRSKEEDSRNETAGAAPPCAHPSSEKARGVA</sequence>
<keyword evidence="3" id="KW-1185">Reference proteome</keyword>
<dbReference type="AlphaFoldDB" id="A0A195CWT9"/>
<dbReference type="EMBL" id="KQ977171">
    <property type="protein sequence ID" value="KYN05115.1"/>
    <property type="molecule type" value="Genomic_DNA"/>
</dbReference>
<name>A0A195CWT9_9HYME</name>
<evidence type="ECO:0000256" key="1">
    <source>
        <dbReference type="SAM" id="MobiDB-lite"/>
    </source>
</evidence>
<evidence type="ECO:0000313" key="2">
    <source>
        <dbReference type="EMBL" id="KYN05115.1"/>
    </source>
</evidence>
<feature type="region of interest" description="Disordered" evidence="1">
    <location>
        <begin position="1"/>
        <end position="24"/>
    </location>
</feature>
<accession>A0A195CWT9</accession>
<dbReference type="Proteomes" id="UP000078542">
    <property type="component" value="Unassembled WGS sequence"/>
</dbReference>